<dbReference type="Gene3D" id="1.20.58.840">
    <property type="match status" value="1"/>
</dbReference>
<dbReference type="SUPFAM" id="SSF56112">
    <property type="entry name" value="Protein kinase-like (PK-like)"/>
    <property type="match status" value="1"/>
</dbReference>
<reference evidence="3" key="3">
    <citation type="submission" date="2021-06" db="EMBL/GenBank/DDBJ databases">
        <title>Genomic Description and Analysis of Intracellular Bacteria, Candidatus Berkiella cookevillensis and Candidatus Berkiella aquae.</title>
        <authorList>
            <person name="Kidane D.T."/>
            <person name="Mehari Y.T."/>
            <person name="Rice F.C."/>
            <person name="Arivett B.A."/>
            <person name="Farone A.L."/>
            <person name="Berk S.G."/>
            <person name="Farone M.B."/>
        </authorList>
    </citation>
    <scope>NUCLEOTIDE SEQUENCE</scope>
    <source>
        <strain evidence="3">CC99</strain>
    </source>
</reference>
<evidence type="ECO:0000313" key="4">
    <source>
        <dbReference type="Proteomes" id="UP000051494"/>
    </source>
</evidence>
<dbReference type="Pfam" id="PF01636">
    <property type="entry name" value="APH"/>
    <property type="match status" value="1"/>
</dbReference>
<dbReference type="InterPro" id="IPR002575">
    <property type="entry name" value="Aminoglycoside_PTrfase"/>
</dbReference>
<evidence type="ECO:0000313" key="2">
    <source>
        <dbReference type="EMBL" id="KRG18266.1"/>
    </source>
</evidence>
<dbReference type="STRING" id="437022.CC99x_01708"/>
<dbReference type="InterPro" id="IPR011009">
    <property type="entry name" value="Kinase-like_dom_sf"/>
</dbReference>
<dbReference type="Gene3D" id="3.30.200.20">
    <property type="entry name" value="Phosphorylase Kinase, domain 1"/>
    <property type="match status" value="1"/>
</dbReference>
<dbReference type="AlphaFoldDB" id="A0A0Q9YLV9"/>
<dbReference type="Gene3D" id="1.10.510.10">
    <property type="entry name" value="Transferase(Phosphotransferase) domain 1"/>
    <property type="match status" value="1"/>
</dbReference>
<evidence type="ECO:0000313" key="3">
    <source>
        <dbReference type="EMBL" id="MCS5708698.1"/>
    </source>
</evidence>
<dbReference type="OrthoDB" id="236897at2"/>
<keyword evidence="2" id="KW-0808">Transferase</keyword>
<keyword evidence="4" id="KW-1185">Reference proteome</keyword>
<dbReference type="GO" id="GO:0004674">
    <property type="term" value="F:protein serine/threonine kinase activity"/>
    <property type="evidence" value="ECO:0007669"/>
    <property type="project" value="UniProtKB-KW"/>
</dbReference>
<dbReference type="Proteomes" id="UP000051494">
    <property type="component" value="Unassembled WGS sequence"/>
</dbReference>
<dbReference type="EMBL" id="LKHV01000008">
    <property type="protein sequence ID" value="KRG18266.1"/>
    <property type="molecule type" value="Genomic_DNA"/>
</dbReference>
<sequence length="330" mass="37929">MRGREFLNEQQIENCLKAHYDLDIIEILALHRGADTNACVFKVDARAQSYFVKLRHGHYNEINLAIIELLAQAGIRQIISPIKTNQQQVMVSIGDFHLVVYPFIDAQDAFSHSLSDQQWILLGKALQQIHGLKVPTGMQARLRKENYSLKFRQSVCAFYEQFNALKITDEIAEKLFAFMRQEQKIILHLVKAAENLANIIPSSNPQYSLCHSDIHGGNVLVDGHDRIYIVDWDEPIMAPKERDLMFIGGGVGNVWNQPHEEALFYQGYGNTLVDKNILAYYRYERIIEDISEYVQQLLLSSSGGENREIMYQHFMDMFAPRGVVEIALRQ</sequence>
<comment type="caution">
    <text evidence="2">The sequence shown here is derived from an EMBL/GenBank/DDBJ whole genome shotgun (WGS) entry which is preliminary data.</text>
</comment>
<accession>A0A0Q9YLV9</accession>
<keyword evidence="2" id="KW-0418">Kinase</keyword>
<protein>
    <submittedName>
        <fullName evidence="3">Phosphotransferase</fullName>
    </submittedName>
    <submittedName>
        <fullName evidence="2">Serine/threonine protein kinase</fullName>
    </submittedName>
</protein>
<gene>
    <name evidence="3" type="ORF">CC99x_007225</name>
    <name evidence="2" type="ORF">CC99x_01708</name>
</gene>
<evidence type="ECO:0000259" key="1">
    <source>
        <dbReference type="Pfam" id="PF01636"/>
    </source>
</evidence>
<dbReference type="EMBL" id="LKHV02000001">
    <property type="protein sequence ID" value="MCS5708698.1"/>
    <property type="molecule type" value="Genomic_DNA"/>
</dbReference>
<organism evidence="2">
    <name type="scientific">Candidatus Berkiella cookevillensis</name>
    <dbReference type="NCBI Taxonomy" id="437022"/>
    <lineage>
        <taxon>Bacteria</taxon>
        <taxon>Pseudomonadati</taxon>
        <taxon>Pseudomonadota</taxon>
        <taxon>Gammaproteobacteria</taxon>
        <taxon>Candidatus Berkiellales</taxon>
        <taxon>Candidatus Berkiellaceae</taxon>
        <taxon>Candidatus Berkiella</taxon>
    </lineage>
</organism>
<proteinExistence type="predicted"/>
<reference evidence="2" key="1">
    <citation type="submission" date="2015-09" db="EMBL/GenBank/DDBJ databases">
        <title>Draft Genome Sequences of Two Novel Amoeba-resistant Intranuclear Bacteria, Candidatus Berkiella cookevillensis and Candidatus Berkiella aquae.</title>
        <authorList>
            <person name="Mehari Y.T."/>
            <person name="Arivett B.A."/>
            <person name="Farone A.L."/>
            <person name="Gunderson J.H."/>
            <person name="Farone M.B."/>
        </authorList>
    </citation>
    <scope>NUCLEOTIDE SEQUENCE [LARGE SCALE GENOMIC DNA]</scope>
    <source>
        <strain evidence="2">CC99</strain>
    </source>
</reference>
<dbReference type="PATRIC" id="fig|1590042.3.peg.1736"/>
<dbReference type="RefSeq" id="WP_057624792.1">
    <property type="nucleotide sequence ID" value="NZ_LKHV02000001.1"/>
</dbReference>
<name>A0A0Q9YLV9_9GAMM</name>
<reference evidence="3" key="2">
    <citation type="journal article" date="2016" name="Genome Announc.">
        <title>Draft Genome Sequences of Two Novel Amoeba-Resistant Intranuclear Bacteria, 'Candidatus Berkiella cookevillensis' and 'Candidatus Berkiella aquae'.</title>
        <authorList>
            <person name="Mehari Y.T."/>
            <person name="Arivett B.A."/>
            <person name="Farone A.L."/>
            <person name="Gunderson J.H."/>
            <person name="Farone M.B."/>
        </authorList>
    </citation>
    <scope>NUCLEOTIDE SEQUENCE</scope>
    <source>
        <strain evidence="3">CC99</strain>
    </source>
</reference>
<feature type="domain" description="Aminoglycoside phosphotransferase" evidence="1">
    <location>
        <begin position="40"/>
        <end position="234"/>
    </location>
</feature>
<keyword evidence="2" id="KW-0723">Serine/threonine-protein kinase</keyword>